<keyword evidence="1" id="KW-0812">Transmembrane</keyword>
<dbReference type="InterPro" id="IPR016768">
    <property type="entry name" value="UCP019883"/>
</dbReference>
<evidence type="ECO:0000256" key="1">
    <source>
        <dbReference type="SAM" id="Phobius"/>
    </source>
</evidence>
<keyword evidence="1" id="KW-0472">Membrane</keyword>
<organism evidence="2">
    <name type="scientific">Neisseria gonorrhoeae</name>
    <dbReference type="NCBI Taxonomy" id="485"/>
    <lineage>
        <taxon>Bacteria</taxon>
        <taxon>Pseudomonadati</taxon>
        <taxon>Pseudomonadota</taxon>
        <taxon>Betaproteobacteria</taxon>
        <taxon>Neisseriales</taxon>
        <taxon>Neisseriaceae</taxon>
        <taxon>Neisseria</taxon>
    </lineage>
</organism>
<proteinExistence type="predicted"/>
<dbReference type="Pfam" id="PF10993">
    <property type="entry name" value="DUF2818"/>
    <property type="match status" value="1"/>
</dbReference>
<name>A0A379B145_NEIGO</name>
<protein>
    <submittedName>
        <fullName evidence="2">Putative inner membrane protein</fullName>
    </submittedName>
</protein>
<sequence length="116" mass="13141">MPKQKAHHDRIHVHPFGLGTHLCQRPFLTTRLFGVAALKRKHFGHHLIELAAGFALTASLAYILESRAGAVHNQGWEFYATVVCLYLIFAFPCFVRRYFGTRATGNKQANKHRNAV</sequence>
<dbReference type="AlphaFoldDB" id="A0A379B145"/>
<feature type="transmembrane region" description="Helical" evidence="1">
    <location>
        <begin position="47"/>
        <end position="64"/>
    </location>
</feature>
<keyword evidence="1" id="KW-1133">Transmembrane helix</keyword>
<reference evidence="2" key="1">
    <citation type="submission" date="2018-06" db="EMBL/GenBank/DDBJ databases">
        <authorList>
            <consortium name="Pathogen Informatics"/>
            <person name="Doyle S."/>
        </authorList>
    </citation>
    <scope>NUCLEOTIDE SEQUENCE [LARGE SCALE GENOMIC DNA]</scope>
    <source>
        <strain evidence="2">NCTC11421</strain>
    </source>
</reference>
<evidence type="ECO:0000313" key="2">
    <source>
        <dbReference type="EMBL" id="SUB32287.1"/>
    </source>
</evidence>
<dbReference type="EMBL" id="UGRI01000002">
    <property type="protein sequence ID" value="SUB32287.1"/>
    <property type="molecule type" value="Genomic_DNA"/>
</dbReference>
<feature type="transmembrane region" description="Helical" evidence="1">
    <location>
        <begin position="76"/>
        <end position="95"/>
    </location>
</feature>
<gene>
    <name evidence="2" type="ORF">NCTC11421_03722</name>
</gene>
<accession>A0A379B145</accession>